<reference evidence="1" key="1">
    <citation type="journal article" date="2014" name="Nat. Genet.">
        <title>Genome and transcriptome of the porcine whipworm Trichuris suis.</title>
        <authorList>
            <person name="Jex A.R."/>
            <person name="Nejsum P."/>
            <person name="Schwarz E.M."/>
            <person name="Hu L."/>
            <person name="Young N.D."/>
            <person name="Hall R.S."/>
            <person name="Korhonen P.K."/>
            <person name="Liao S."/>
            <person name="Thamsborg S."/>
            <person name="Xia J."/>
            <person name="Xu P."/>
            <person name="Wang S."/>
            <person name="Scheerlinck J.P."/>
            <person name="Hofmann A."/>
            <person name="Sternberg P.W."/>
            <person name="Wang J."/>
            <person name="Gasser R.B."/>
        </authorList>
    </citation>
    <scope>NUCLEOTIDE SEQUENCE [LARGE SCALE GENOMIC DNA]</scope>
    <source>
        <strain evidence="1">DCEP-RM93F</strain>
    </source>
</reference>
<accession>A0A085NSL0</accession>
<name>A0A085NSL0_9BILA</name>
<dbReference type="Proteomes" id="UP000030758">
    <property type="component" value="Unassembled WGS sequence"/>
</dbReference>
<protein>
    <submittedName>
        <fullName evidence="1">Uncharacterized protein</fullName>
    </submittedName>
</protein>
<evidence type="ECO:0000313" key="1">
    <source>
        <dbReference type="EMBL" id="KFD72456.1"/>
    </source>
</evidence>
<sequence length="136" mass="16026">MVRHDCQRLEEDYDYFQQLSDNAMSTSSKCLTGSVLMLNSFSHFRVLVQLMSERYVVDEFTQRMVRHDCQRLEEDYDYFHISKDNAMSTSSKCLTGSVLMLNSFSHFRVLVQLPNFHYGTLSSLKYYVEICVVLFE</sequence>
<gene>
    <name evidence="1" type="ORF">M514_15292</name>
</gene>
<proteinExistence type="predicted"/>
<organism evidence="1">
    <name type="scientific">Trichuris suis</name>
    <name type="common">pig whipworm</name>
    <dbReference type="NCBI Taxonomy" id="68888"/>
    <lineage>
        <taxon>Eukaryota</taxon>
        <taxon>Metazoa</taxon>
        <taxon>Ecdysozoa</taxon>
        <taxon>Nematoda</taxon>
        <taxon>Enoplea</taxon>
        <taxon>Dorylaimia</taxon>
        <taxon>Trichinellida</taxon>
        <taxon>Trichuridae</taxon>
        <taxon>Trichuris</taxon>
    </lineage>
</organism>
<dbReference type="AlphaFoldDB" id="A0A085NSL0"/>
<dbReference type="EMBL" id="KL367477">
    <property type="protein sequence ID" value="KFD72456.1"/>
    <property type="molecule type" value="Genomic_DNA"/>
</dbReference>